<keyword evidence="4" id="KW-1185">Reference proteome</keyword>
<evidence type="ECO:0000313" key="4">
    <source>
        <dbReference type="Proteomes" id="UP000654075"/>
    </source>
</evidence>
<feature type="signal peptide" evidence="2">
    <location>
        <begin position="1"/>
        <end position="24"/>
    </location>
</feature>
<evidence type="ECO:0000256" key="2">
    <source>
        <dbReference type="SAM" id="SignalP"/>
    </source>
</evidence>
<feature type="chain" id="PRO_5032877904" evidence="2">
    <location>
        <begin position="25"/>
        <end position="698"/>
    </location>
</feature>
<evidence type="ECO:0000256" key="1">
    <source>
        <dbReference type="SAM" id="Coils"/>
    </source>
</evidence>
<reference evidence="3" key="1">
    <citation type="submission" date="2021-02" db="EMBL/GenBank/DDBJ databases">
        <authorList>
            <person name="Dougan E. K."/>
            <person name="Rhodes N."/>
            <person name="Thang M."/>
            <person name="Chan C."/>
        </authorList>
    </citation>
    <scope>NUCLEOTIDE SEQUENCE</scope>
</reference>
<dbReference type="Gene3D" id="3.40.50.300">
    <property type="entry name" value="P-loop containing nucleotide triphosphate hydrolases"/>
    <property type="match status" value="1"/>
</dbReference>
<evidence type="ECO:0000313" key="3">
    <source>
        <dbReference type="EMBL" id="CAE8581923.1"/>
    </source>
</evidence>
<proteinExistence type="predicted"/>
<dbReference type="AlphaFoldDB" id="A0A813D8P5"/>
<gene>
    <name evidence="3" type="ORF">PGLA1383_LOCUS931</name>
</gene>
<comment type="caution">
    <text evidence="3">The sequence shown here is derived from an EMBL/GenBank/DDBJ whole genome shotgun (WGS) entry which is preliminary data.</text>
</comment>
<protein>
    <submittedName>
        <fullName evidence="3">Uncharacterized protein</fullName>
    </submittedName>
</protein>
<keyword evidence="2" id="KW-0732">Signal</keyword>
<keyword evidence="1" id="KW-0175">Coiled coil</keyword>
<dbReference type="OrthoDB" id="200177at2759"/>
<organism evidence="3 4">
    <name type="scientific">Polarella glacialis</name>
    <name type="common">Dinoflagellate</name>
    <dbReference type="NCBI Taxonomy" id="89957"/>
    <lineage>
        <taxon>Eukaryota</taxon>
        <taxon>Sar</taxon>
        <taxon>Alveolata</taxon>
        <taxon>Dinophyceae</taxon>
        <taxon>Suessiales</taxon>
        <taxon>Suessiaceae</taxon>
        <taxon>Polarella</taxon>
    </lineage>
</organism>
<accession>A0A813D8P5</accession>
<feature type="coiled-coil region" evidence="1">
    <location>
        <begin position="389"/>
        <end position="416"/>
    </location>
</feature>
<dbReference type="InterPro" id="IPR027417">
    <property type="entry name" value="P-loop_NTPase"/>
</dbReference>
<dbReference type="Proteomes" id="UP000654075">
    <property type="component" value="Unassembled WGS sequence"/>
</dbReference>
<sequence>MRALVCLCVFVCGVLLTDIAPVEARHVSDSSIVSHSTEATCEDDVVDMAASSLTLLQRIRERKDETDSIKSERIRLRTIASSDGVVSFPWPFFFLHVPKAGGGFTNSVYQTACPCLTSDNLGFEMGPGLWELPECCWKENGWKFGTAPTYHYPASGPPFESLPEPRWSHVIAMFRNPRQRVLSAFFHNRHSCEWLNLRDAPDCNSEDKEKPECAPLQQNPSPRILEEYTKCVGCCQSRMLSGFSCGTTKPNRDVTDFDAKVMTGCGDFECEGVPAALLTDRLQQIDHMGFVGLTEEFSLSICMWHMRYGGGCSNIEFGDFRPGSHSSGSSGYDEINFTAAALAILADDEAVYAKASARFWNDIHEFKELDKCVAACQRQITALRDEMPKAAQEAEVRALRDELAFLSDQVEVLRVLVICVPDVFRAAVPVKLEKGLGACALACQLDGACSAKLEQKFRLAELRDELLRSATHEVAAQGSASAEQLAALRDELLAAVPSAPDLAPLRDDLLSLSQRTEALASSLADSSSEKQIGTLREEVMASIAALPAVQPLQDAVTSLSQRMEVLSQSSETSEQHIAGLRSALMAALPSLSEMHTLRDEVTNLFQQMEALVQGSAESEKQLGLLRDELLAKMPRVPDLQPLQDELLRLSKRTEAVPEASAFTAALREEVLAALPALPDVQTLQQDLVNVSRRTEAGC</sequence>
<name>A0A813D8P5_POLGL</name>
<dbReference type="EMBL" id="CAJNNV010000234">
    <property type="protein sequence ID" value="CAE8581923.1"/>
    <property type="molecule type" value="Genomic_DNA"/>
</dbReference>